<dbReference type="STRING" id="1448308.A0A2T2NZ77"/>
<dbReference type="GO" id="GO:0000981">
    <property type="term" value="F:DNA-binding transcription factor activity, RNA polymerase II-specific"/>
    <property type="evidence" value="ECO:0007669"/>
    <property type="project" value="InterPro"/>
</dbReference>
<dbReference type="GO" id="GO:0008270">
    <property type="term" value="F:zinc ion binding"/>
    <property type="evidence" value="ECO:0007669"/>
    <property type="project" value="InterPro"/>
</dbReference>
<dbReference type="InterPro" id="IPR050797">
    <property type="entry name" value="Carb_Metab_Trans_Reg"/>
</dbReference>
<reference evidence="5 6" key="1">
    <citation type="journal article" date="2018" name="Front. Microbiol.">
        <title>Genome-Wide Analysis of Corynespora cassiicola Leaf Fall Disease Putative Effectors.</title>
        <authorList>
            <person name="Lopez D."/>
            <person name="Ribeiro S."/>
            <person name="Label P."/>
            <person name="Fumanal B."/>
            <person name="Venisse J.S."/>
            <person name="Kohler A."/>
            <person name="de Oliveira R.R."/>
            <person name="Labutti K."/>
            <person name="Lipzen A."/>
            <person name="Lail K."/>
            <person name="Bauer D."/>
            <person name="Ohm R.A."/>
            <person name="Barry K.W."/>
            <person name="Spatafora J."/>
            <person name="Grigoriev I.V."/>
            <person name="Martin F.M."/>
            <person name="Pujade-Renaud V."/>
        </authorList>
    </citation>
    <scope>NUCLEOTIDE SEQUENCE [LARGE SCALE GENOMIC DNA]</scope>
    <source>
        <strain evidence="5 6">Philippines</strain>
    </source>
</reference>
<dbReference type="InterPro" id="IPR001138">
    <property type="entry name" value="Zn2Cys6_DnaBD"/>
</dbReference>
<dbReference type="SMART" id="SM00066">
    <property type="entry name" value="GAL4"/>
    <property type="match status" value="1"/>
</dbReference>
<feature type="domain" description="Zn(2)-C6 fungal-type" evidence="4">
    <location>
        <begin position="29"/>
        <end position="60"/>
    </location>
</feature>
<dbReference type="InterPro" id="IPR036864">
    <property type="entry name" value="Zn2-C6_fun-type_DNA-bd_sf"/>
</dbReference>
<dbReference type="Pfam" id="PF00172">
    <property type="entry name" value="Zn_clus"/>
    <property type="match status" value="1"/>
</dbReference>
<keyword evidence="1" id="KW-0479">Metal-binding</keyword>
<dbReference type="Pfam" id="PF04082">
    <property type="entry name" value="Fungal_trans"/>
    <property type="match status" value="1"/>
</dbReference>
<dbReference type="EMBL" id="KZ678131">
    <property type="protein sequence ID" value="PSN70731.1"/>
    <property type="molecule type" value="Genomic_DNA"/>
</dbReference>
<proteinExistence type="predicted"/>
<evidence type="ECO:0000256" key="2">
    <source>
        <dbReference type="ARBA" id="ARBA00023242"/>
    </source>
</evidence>
<evidence type="ECO:0000313" key="6">
    <source>
        <dbReference type="Proteomes" id="UP000240883"/>
    </source>
</evidence>
<feature type="compositionally biased region" description="Polar residues" evidence="3">
    <location>
        <begin position="73"/>
        <end position="110"/>
    </location>
</feature>
<dbReference type="SMART" id="SM00906">
    <property type="entry name" value="Fungal_trans"/>
    <property type="match status" value="1"/>
</dbReference>
<gene>
    <name evidence="5" type="ORF">BS50DRAFT_617963</name>
</gene>
<accession>A0A2T2NZ77</accession>
<dbReference type="PROSITE" id="PS00463">
    <property type="entry name" value="ZN2_CY6_FUNGAL_1"/>
    <property type="match status" value="1"/>
</dbReference>
<protein>
    <recommendedName>
        <fullName evidence="4">Zn(2)-C6 fungal-type domain-containing protein</fullName>
    </recommendedName>
</protein>
<dbReference type="SUPFAM" id="SSF57701">
    <property type="entry name" value="Zn2/Cys6 DNA-binding domain"/>
    <property type="match status" value="1"/>
</dbReference>
<sequence length="724" mass="82794">MASSSISVQSQDDDRETPRPYRRAKRSNPCDLCRERKLRCRIHGQPPCQRCREQNQQCTFRDRLRRSRRSHAAGQQSNPTNSRTPSQHHGDSPQLTAGTNNPEQKPSDPTLNHRPEENRPSQNHIHPIDPGAYSSEAARAGEPSLSHPTTHYTQHFEDVQGYHATFLGGSSEYDPWLLKLSKFDQSGPWILGDIGFRNAGGMSTTETTPSHFILKANNVNHSQIWQQDDNRRRLLHQLIPLNVGARLIRLFHKHVFHLLPIISRTELGLFTLEHLPCENFLASMPVHLLATLYAIALPFRIHDDFLAEHPGNWSHATQLWTIAHESINHGLTLPKISVVQAALLYLHKRCDDPQAPQFPGRELHWSFLGSIVGLVHNLGLHLDCRHYRISPQEKRLRRRLWWVIYTEDKFQSLLYGRPPYLHQENSDVSELDEMDFVSFENPTPGGASQIVFRDMARLAQIAEGVQSTLYSPKSCRKLAEDPRVLSVAYEVAIDQLEKWRESVPAPDPFHSERDSASMHEKKYPASIFFAYLTLQVYVWKILIRISIWSLSHPEVDALHEAMEESGHAHDSATCSQNFHGNFTESARTYAPGIQVQFDDRALATALSGEYMHRAAQIHFLRLIDFSSHLSFEDLDEFWYSWSSIGFSVASGYIITLLVNAPNVGDAMYSRSLFQKWKRSIMSRSHYLHLVSDAMIQVTKFSEAKIPSIFNLPSHVQESLGQELY</sequence>
<evidence type="ECO:0000256" key="1">
    <source>
        <dbReference type="ARBA" id="ARBA00022723"/>
    </source>
</evidence>
<keyword evidence="2" id="KW-0539">Nucleus</keyword>
<organism evidence="5 6">
    <name type="scientific">Corynespora cassiicola Philippines</name>
    <dbReference type="NCBI Taxonomy" id="1448308"/>
    <lineage>
        <taxon>Eukaryota</taxon>
        <taxon>Fungi</taxon>
        <taxon>Dikarya</taxon>
        <taxon>Ascomycota</taxon>
        <taxon>Pezizomycotina</taxon>
        <taxon>Dothideomycetes</taxon>
        <taxon>Pleosporomycetidae</taxon>
        <taxon>Pleosporales</taxon>
        <taxon>Corynesporascaceae</taxon>
        <taxon>Corynespora</taxon>
    </lineage>
</organism>
<feature type="region of interest" description="Disordered" evidence="3">
    <location>
        <begin position="1"/>
        <end position="28"/>
    </location>
</feature>
<name>A0A2T2NZ77_CORCC</name>
<dbReference type="OrthoDB" id="408631at2759"/>
<feature type="region of interest" description="Disordered" evidence="3">
    <location>
        <begin position="62"/>
        <end position="150"/>
    </location>
</feature>
<dbReference type="GO" id="GO:0005634">
    <property type="term" value="C:nucleus"/>
    <property type="evidence" value="ECO:0007669"/>
    <property type="project" value="TreeGrafter"/>
</dbReference>
<dbReference type="CDD" id="cd00067">
    <property type="entry name" value="GAL4"/>
    <property type="match status" value="1"/>
</dbReference>
<feature type="compositionally biased region" description="Low complexity" evidence="3">
    <location>
        <begin position="1"/>
        <end position="10"/>
    </location>
</feature>
<dbReference type="GO" id="GO:0003677">
    <property type="term" value="F:DNA binding"/>
    <property type="evidence" value="ECO:0007669"/>
    <property type="project" value="InterPro"/>
</dbReference>
<evidence type="ECO:0000313" key="5">
    <source>
        <dbReference type="EMBL" id="PSN70731.1"/>
    </source>
</evidence>
<dbReference type="AlphaFoldDB" id="A0A2T2NZ77"/>
<dbReference type="Gene3D" id="4.10.240.10">
    <property type="entry name" value="Zn(2)-C6 fungal-type DNA-binding domain"/>
    <property type="match status" value="1"/>
</dbReference>
<dbReference type="GO" id="GO:0001080">
    <property type="term" value="P:nitrogen catabolite activation of transcription from RNA polymerase II promoter"/>
    <property type="evidence" value="ECO:0007669"/>
    <property type="project" value="TreeGrafter"/>
</dbReference>
<dbReference type="PANTHER" id="PTHR31668">
    <property type="entry name" value="GLUCOSE TRANSPORT TRANSCRIPTION REGULATOR RGT1-RELATED-RELATED"/>
    <property type="match status" value="1"/>
</dbReference>
<dbReference type="Proteomes" id="UP000240883">
    <property type="component" value="Unassembled WGS sequence"/>
</dbReference>
<dbReference type="PROSITE" id="PS50048">
    <property type="entry name" value="ZN2_CY6_FUNGAL_2"/>
    <property type="match status" value="1"/>
</dbReference>
<dbReference type="GO" id="GO:0006351">
    <property type="term" value="P:DNA-templated transcription"/>
    <property type="evidence" value="ECO:0007669"/>
    <property type="project" value="InterPro"/>
</dbReference>
<dbReference type="PANTHER" id="PTHR31668:SF4">
    <property type="entry name" value="TRANSCRIPTIONAL ACTIVATOR PROTEIN DAL81"/>
    <property type="match status" value="1"/>
</dbReference>
<dbReference type="CDD" id="cd12148">
    <property type="entry name" value="fungal_TF_MHR"/>
    <property type="match status" value="1"/>
</dbReference>
<evidence type="ECO:0000256" key="3">
    <source>
        <dbReference type="SAM" id="MobiDB-lite"/>
    </source>
</evidence>
<evidence type="ECO:0000259" key="4">
    <source>
        <dbReference type="PROSITE" id="PS50048"/>
    </source>
</evidence>
<dbReference type="InterPro" id="IPR007219">
    <property type="entry name" value="XnlR_reg_dom"/>
</dbReference>
<keyword evidence="6" id="KW-1185">Reference proteome</keyword>